<accession>A0A8S5M0D3</accession>
<feature type="region of interest" description="Disordered" evidence="1">
    <location>
        <begin position="1"/>
        <end position="27"/>
    </location>
</feature>
<evidence type="ECO:0000256" key="1">
    <source>
        <dbReference type="SAM" id="MobiDB-lite"/>
    </source>
</evidence>
<reference evidence="2" key="1">
    <citation type="journal article" date="2021" name="Proc. Natl. Acad. Sci. U.S.A.">
        <title>A Catalog of Tens of Thousands of Viruses from Human Metagenomes Reveals Hidden Associations with Chronic Diseases.</title>
        <authorList>
            <person name="Tisza M.J."/>
            <person name="Buck C.B."/>
        </authorList>
    </citation>
    <scope>NUCLEOTIDE SEQUENCE</scope>
    <source>
        <strain evidence="2">Ctr0N4</strain>
    </source>
</reference>
<dbReference type="EMBL" id="BK014786">
    <property type="protein sequence ID" value="DAD75592.1"/>
    <property type="molecule type" value="Genomic_DNA"/>
</dbReference>
<evidence type="ECO:0000313" key="2">
    <source>
        <dbReference type="EMBL" id="DAD75592.1"/>
    </source>
</evidence>
<protein>
    <recommendedName>
        <fullName evidence="3">DUF2188 domain-containing protein</fullName>
    </recommendedName>
</protein>
<dbReference type="Pfam" id="PF09954">
    <property type="entry name" value="DUF2188"/>
    <property type="match status" value="1"/>
</dbReference>
<name>A0A8S5M0D3_9CAUD</name>
<proteinExistence type="predicted"/>
<evidence type="ECO:0008006" key="3">
    <source>
        <dbReference type="Google" id="ProtNLM"/>
    </source>
</evidence>
<sequence>MGKNQWVSPRNGKWAVHGEGNSRDTKLFDTRAEAEDFARTIAKNQKSERIVQKRNGQIASKDSYGNDPCPPKDTEH</sequence>
<dbReference type="InterPro" id="IPR018691">
    <property type="entry name" value="DUF2188"/>
</dbReference>
<organism evidence="2">
    <name type="scientific">Siphoviridae sp. ctr0N4</name>
    <dbReference type="NCBI Taxonomy" id="2826473"/>
    <lineage>
        <taxon>Viruses</taxon>
        <taxon>Duplodnaviria</taxon>
        <taxon>Heunggongvirae</taxon>
        <taxon>Uroviricota</taxon>
        <taxon>Caudoviricetes</taxon>
    </lineage>
</organism>
<feature type="region of interest" description="Disordered" evidence="1">
    <location>
        <begin position="45"/>
        <end position="76"/>
    </location>
</feature>